<name>A0A4R0J9N1_9ACTN</name>
<feature type="transmembrane region" description="Helical" evidence="1">
    <location>
        <begin position="72"/>
        <end position="93"/>
    </location>
</feature>
<keyword evidence="1" id="KW-1133">Transmembrane helix</keyword>
<reference evidence="4 5" key="1">
    <citation type="submission" date="2019-02" db="EMBL/GenBank/DDBJ databases">
        <title>Kribbella capetownensis sp. nov. and Kribbella speibonae sp. nov., isolated from soil.</title>
        <authorList>
            <person name="Curtis S.M."/>
            <person name="Norton I."/>
            <person name="Everest G.J."/>
            <person name="Meyers P.R."/>
        </authorList>
    </citation>
    <scope>NUCLEOTIDE SEQUENCE [LARGE SCALE GENOMIC DNA]</scope>
    <source>
        <strain evidence="2 4">SK5</strain>
        <strain evidence="3 5">YM55</strain>
    </source>
</reference>
<keyword evidence="4" id="KW-1185">Reference proteome</keyword>
<dbReference type="AlphaFoldDB" id="A0A4R0J9N1"/>
<keyword evidence="1" id="KW-0472">Membrane</keyword>
<evidence type="ECO:0000313" key="4">
    <source>
        <dbReference type="Proteomes" id="UP000292385"/>
    </source>
</evidence>
<dbReference type="EMBL" id="SJJY01000011">
    <property type="protein sequence ID" value="TCC17406.1"/>
    <property type="molecule type" value="Genomic_DNA"/>
</dbReference>
<comment type="caution">
    <text evidence="3">The sequence shown here is derived from an EMBL/GenBank/DDBJ whole genome shotgun (WGS) entry which is preliminary data.</text>
</comment>
<dbReference type="InterPro" id="IPR046151">
    <property type="entry name" value="DUF6153"/>
</dbReference>
<evidence type="ECO:0000313" key="2">
    <source>
        <dbReference type="EMBL" id="TCC17406.1"/>
    </source>
</evidence>
<gene>
    <name evidence="2" type="ORF">E0H58_37190</name>
    <name evidence="3" type="ORF">E0H92_12805</name>
</gene>
<dbReference type="Pfam" id="PF19650">
    <property type="entry name" value="DUF6153"/>
    <property type="match status" value="1"/>
</dbReference>
<sequence>MASRMLRLLGVLTVVAGVFAMHGLTSHHDTTMAMPAPAMTHADPAPSYAAPAVPHAAPAVPQVAPAGEAHDMAGACMAVLTGLLLLLALLLGLRSLLVWRVVRTLAAVTHRAMGERSPPRVAFSSLGVLRI</sequence>
<protein>
    <submittedName>
        <fullName evidence="3">Uncharacterized protein</fullName>
    </submittedName>
</protein>
<dbReference type="Proteomes" id="UP000292385">
    <property type="component" value="Unassembled WGS sequence"/>
</dbReference>
<dbReference type="EMBL" id="SJKC01000001">
    <property type="protein sequence ID" value="TCC42450.1"/>
    <property type="molecule type" value="Genomic_DNA"/>
</dbReference>
<keyword evidence="1" id="KW-0812">Transmembrane</keyword>
<organism evidence="3 5">
    <name type="scientific">Kribbella speibonae</name>
    <dbReference type="NCBI Taxonomy" id="1572660"/>
    <lineage>
        <taxon>Bacteria</taxon>
        <taxon>Bacillati</taxon>
        <taxon>Actinomycetota</taxon>
        <taxon>Actinomycetes</taxon>
        <taxon>Propionibacteriales</taxon>
        <taxon>Kribbellaceae</taxon>
        <taxon>Kribbella</taxon>
    </lineage>
</organism>
<evidence type="ECO:0000313" key="5">
    <source>
        <dbReference type="Proteomes" id="UP000294225"/>
    </source>
</evidence>
<dbReference type="Proteomes" id="UP000294225">
    <property type="component" value="Unassembled WGS sequence"/>
</dbReference>
<evidence type="ECO:0000256" key="1">
    <source>
        <dbReference type="SAM" id="Phobius"/>
    </source>
</evidence>
<accession>A0A4R0J9N1</accession>
<dbReference type="RefSeq" id="WP_131467591.1">
    <property type="nucleotide sequence ID" value="NZ_SJJY01000011.1"/>
</dbReference>
<proteinExistence type="predicted"/>
<evidence type="ECO:0000313" key="3">
    <source>
        <dbReference type="EMBL" id="TCC42450.1"/>
    </source>
</evidence>